<dbReference type="OrthoDB" id="6618337at2759"/>
<organism evidence="12 13">
    <name type="scientific">Oryctes borbonicus</name>
    <dbReference type="NCBI Taxonomy" id="1629725"/>
    <lineage>
        <taxon>Eukaryota</taxon>
        <taxon>Metazoa</taxon>
        <taxon>Ecdysozoa</taxon>
        <taxon>Arthropoda</taxon>
        <taxon>Hexapoda</taxon>
        <taxon>Insecta</taxon>
        <taxon>Pterygota</taxon>
        <taxon>Neoptera</taxon>
        <taxon>Endopterygota</taxon>
        <taxon>Coleoptera</taxon>
        <taxon>Polyphaga</taxon>
        <taxon>Scarabaeiformia</taxon>
        <taxon>Scarabaeidae</taxon>
        <taxon>Dynastinae</taxon>
        <taxon>Oryctes</taxon>
    </lineage>
</organism>
<feature type="topological domain" description="Perinuclear space" evidence="8">
    <location>
        <begin position="676"/>
        <end position="704"/>
    </location>
</feature>
<comment type="similarity">
    <text evidence="2">Belongs to the nesprin family.</text>
</comment>
<evidence type="ECO:0000256" key="4">
    <source>
        <dbReference type="ARBA" id="ARBA00022737"/>
    </source>
</evidence>
<dbReference type="GO" id="GO:0051015">
    <property type="term" value="F:actin filament binding"/>
    <property type="evidence" value="ECO:0007669"/>
    <property type="project" value="TreeGrafter"/>
</dbReference>
<keyword evidence="5" id="KW-1133">Transmembrane helix</keyword>
<dbReference type="PROSITE" id="PS51049">
    <property type="entry name" value="KASH"/>
    <property type="match status" value="1"/>
</dbReference>
<comment type="caution">
    <text evidence="12">The sequence shown here is derived from an EMBL/GenBank/DDBJ whole genome shotgun (WGS) entry which is preliminary data.</text>
</comment>
<feature type="topological domain" description="Cytoplasmic" evidence="8">
    <location>
        <begin position="1"/>
        <end position="654"/>
    </location>
</feature>
<dbReference type="SUPFAM" id="SSF46966">
    <property type="entry name" value="Spectrin repeat"/>
    <property type="match status" value="2"/>
</dbReference>
<dbReference type="PANTHER" id="PTHR47535:SF1">
    <property type="entry name" value="NESPRIN-1"/>
    <property type="match status" value="1"/>
</dbReference>
<sequence length="704" mass="80309">LQEEKLGQFRDQLPKEDIPETISRVERINSEIESKGPIFEILEQSYAKLLQTSGLDAKNILQLTNRVKILIISWLTLKFKPLEILDMLRRELSMYKEFVKCQGLAVIGLSKLDGRLVELELIKEDELPSSNLDEVLEIENEYKNLIPTLEEADKLGLLVMQSSQESDIDKLQKQIDEYQILSNTVQKKIADLKTEFQRKKKQQATRKEVDESVQVETLTFEEDSAVQVDTLPLLERMTSISAKDAYILQLTTALNEANIHLTNLRDSVDKNIPQQYSPELSSLGRKIAKISASCQSSIEQVDHLHNLLLDECEASDEEAKTEEVEMLVNEFRLLNESAKKREEEIRGISEAGRLLCPICAKRNWNQLENDLWRLDKWLQAAEGLQSTQHSPPVHIELLEDIIQDHKQFLLELDSHRSILRSLNIVGTHLIEHSEDTKQASLFTTRLEESNKRWDVICQNATSWEVSLQKALLDNQPFHSLILDLVAWLSKTEKRIKDTEPVDLGVDVDILDSQYYRFKEIRKELERCEPRVVSLHETAKALFKNQEIPERFKLKYSQLSELRLKLQSLIKLTGIYILKLGSVLGKDPNEISSPLVSPPSTFGTSLQTMNYDLQDQARATPGPDVSHGEKNTGGGTTDEDADSPKPRKKSYRILRASLVMQALLLALTFALLYPYAEDDNSCSLVMNFANSLTPMLRYPDGPPPV</sequence>
<feature type="coiled-coil region" evidence="9">
    <location>
        <begin position="161"/>
        <end position="202"/>
    </location>
</feature>
<evidence type="ECO:0000256" key="9">
    <source>
        <dbReference type="SAM" id="Coils"/>
    </source>
</evidence>
<feature type="non-terminal residue" evidence="12">
    <location>
        <position position="1"/>
    </location>
</feature>
<evidence type="ECO:0000313" key="12">
    <source>
        <dbReference type="EMBL" id="KRT78411.1"/>
    </source>
</evidence>
<evidence type="ECO:0000259" key="11">
    <source>
        <dbReference type="PROSITE" id="PS51049"/>
    </source>
</evidence>
<dbReference type="GO" id="GO:0005640">
    <property type="term" value="C:nuclear outer membrane"/>
    <property type="evidence" value="ECO:0007669"/>
    <property type="project" value="TreeGrafter"/>
</dbReference>
<dbReference type="GO" id="GO:0034993">
    <property type="term" value="C:meiotic nuclear membrane microtubule tethering complex"/>
    <property type="evidence" value="ECO:0007669"/>
    <property type="project" value="TreeGrafter"/>
</dbReference>
<accession>A0A0T6AU46</accession>
<dbReference type="InterPro" id="IPR018159">
    <property type="entry name" value="Spectrin/alpha-actinin"/>
</dbReference>
<dbReference type="InterPro" id="IPR012315">
    <property type="entry name" value="KASH"/>
</dbReference>
<keyword evidence="6 8" id="KW-0472">Membrane</keyword>
<keyword evidence="7" id="KW-0539">Nucleus</keyword>
<dbReference type="Pfam" id="PF10541">
    <property type="entry name" value="KASH"/>
    <property type="match status" value="1"/>
</dbReference>
<evidence type="ECO:0000256" key="3">
    <source>
        <dbReference type="ARBA" id="ARBA00022692"/>
    </source>
</evidence>
<evidence type="ECO:0000256" key="1">
    <source>
        <dbReference type="ARBA" id="ARBA00004126"/>
    </source>
</evidence>
<dbReference type="CDD" id="cd00176">
    <property type="entry name" value="SPEC"/>
    <property type="match status" value="1"/>
</dbReference>
<gene>
    <name evidence="12" type="ORF">AMK59_8619</name>
</gene>
<evidence type="ECO:0000256" key="2">
    <source>
        <dbReference type="ARBA" id="ARBA00008619"/>
    </source>
</evidence>
<comment type="subcellular location">
    <subcellularLocation>
        <location evidence="1">Nucleus membrane</location>
    </subcellularLocation>
</comment>
<dbReference type="Gene3D" id="1.20.58.60">
    <property type="match status" value="1"/>
</dbReference>
<dbReference type="Pfam" id="PF00435">
    <property type="entry name" value="Spectrin"/>
    <property type="match status" value="2"/>
</dbReference>
<dbReference type="InterPro" id="IPR002017">
    <property type="entry name" value="Spectrin_repeat"/>
</dbReference>
<evidence type="ECO:0000313" key="13">
    <source>
        <dbReference type="Proteomes" id="UP000051574"/>
    </source>
</evidence>
<dbReference type="AlphaFoldDB" id="A0A0T6AU46"/>
<dbReference type="SMART" id="SM01249">
    <property type="entry name" value="KASH"/>
    <property type="match status" value="1"/>
</dbReference>
<keyword evidence="3 8" id="KW-0812">Transmembrane</keyword>
<dbReference type="GO" id="GO:0007097">
    <property type="term" value="P:nuclear migration"/>
    <property type="evidence" value="ECO:0007669"/>
    <property type="project" value="TreeGrafter"/>
</dbReference>
<evidence type="ECO:0000256" key="10">
    <source>
        <dbReference type="SAM" id="MobiDB-lite"/>
    </source>
</evidence>
<feature type="domain" description="KASH" evidence="11">
    <location>
        <begin position="646"/>
        <end position="704"/>
    </location>
</feature>
<dbReference type="InterPro" id="IPR052403">
    <property type="entry name" value="LINC-complex_assoc"/>
</dbReference>
<dbReference type="GO" id="GO:0005737">
    <property type="term" value="C:cytoplasm"/>
    <property type="evidence" value="ECO:0007669"/>
    <property type="project" value="TreeGrafter"/>
</dbReference>
<proteinExistence type="inferred from homology"/>
<keyword evidence="9" id="KW-0175">Coiled coil</keyword>
<name>A0A0T6AU46_9SCAR</name>
<dbReference type="SMART" id="SM00150">
    <property type="entry name" value="SPEC"/>
    <property type="match status" value="2"/>
</dbReference>
<evidence type="ECO:0000256" key="7">
    <source>
        <dbReference type="ARBA" id="ARBA00023242"/>
    </source>
</evidence>
<dbReference type="PANTHER" id="PTHR47535">
    <property type="entry name" value="MUSCLE-SPECIFIC PROTEIN 300 KDA, ISOFORM G"/>
    <property type="match status" value="1"/>
</dbReference>
<keyword evidence="13" id="KW-1185">Reference proteome</keyword>
<evidence type="ECO:0000256" key="5">
    <source>
        <dbReference type="ARBA" id="ARBA00022989"/>
    </source>
</evidence>
<dbReference type="FunFam" id="1.20.58.60:FF:000171">
    <property type="entry name" value="Uncharacterized protein, isoform B"/>
    <property type="match status" value="1"/>
</dbReference>
<protein>
    <recommendedName>
        <fullName evidence="11">KASH domain-containing protein</fullName>
    </recommendedName>
</protein>
<evidence type="ECO:0000256" key="8">
    <source>
        <dbReference type="PROSITE-ProRule" id="PRU00385"/>
    </source>
</evidence>
<dbReference type="EMBL" id="LJIG01022847">
    <property type="protein sequence ID" value="KRT78411.1"/>
    <property type="molecule type" value="Genomic_DNA"/>
</dbReference>
<reference evidence="12 13" key="1">
    <citation type="submission" date="2015-09" db="EMBL/GenBank/DDBJ databases">
        <title>Draft genome of the scarab beetle Oryctes borbonicus.</title>
        <authorList>
            <person name="Meyer J.M."/>
            <person name="Markov G.V."/>
            <person name="Baskaran P."/>
            <person name="Herrmann M."/>
            <person name="Sommer R.J."/>
            <person name="Roedelsperger C."/>
        </authorList>
    </citation>
    <scope>NUCLEOTIDE SEQUENCE [LARGE SCALE GENOMIC DNA]</scope>
    <source>
        <strain evidence="12">OB123</strain>
        <tissue evidence="12">Whole animal</tissue>
    </source>
</reference>
<keyword evidence="4" id="KW-0677">Repeat</keyword>
<feature type="region of interest" description="Disordered" evidence="10">
    <location>
        <begin position="615"/>
        <end position="646"/>
    </location>
</feature>
<dbReference type="Proteomes" id="UP000051574">
    <property type="component" value="Unassembled WGS sequence"/>
</dbReference>
<evidence type="ECO:0000256" key="6">
    <source>
        <dbReference type="ARBA" id="ARBA00023136"/>
    </source>
</evidence>